<reference evidence="7 8" key="1">
    <citation type="journal article" date="2022" name="Allergy">
        <title>Genome assembly and annotation of Periplaneta americana reveal a comprehensive cockroach allergen profile.</title>
        <authorList>
            <person name="Wang L."/>
            <person name="Xiong Q."/>
            <person name="Saelim N."/>
            <person name="Wang L."/>
            <person name="Nong W."/>
            <person name="Wan A.T."/>
            <person name="Shi M."/>
            <person name="Liu X."/>
            <person name="Cao Q."/>
            <person name="Hui J.H.L."/>
            <person name="Sookrung N."/>
            <person name="Leung T.F."/>
            <person name="Tungtrongchitr A."/>
            <person name="Tsui S.K.W."/>
        </authorList>
    </citation>
    <scope>NUCLEOTIDE SEQUENCE [LARGE SCALE GENOMIC DNA]</scope>
    <source>
        <strain evidence="7">PWHHKU_190912</strain>
    </source>
</reference>
<dbReference type="InterPro" id="IPR028002">
    <property type="entry name" value="Myb_DNA-bind_5"/>
</dbReference>
<comment type="caution">
    <text evidence="7">The sequence shown here is derived from an EMBL/GenBank/DDBJ whole genome shotgun (WGS) entry which is preliminary data.</text>
</comment>
<keyword evidence="4" id="KW-0804">Transcription</keyword>
<dbReference type="Proteomes" id="UP001148838">
    <property type="component" value="Unassembled WGS sequence"/>
</dbReference>
<feature type="domain" description="Myb/SANT-like DNA-binding" evidence="6">
    <location>
        <begin position="6"/>
        <end position="80"/>
    </location>
</feature>
<proteinExistence type="predicted"/>
<evidence type="ECO:0000256" key="4">
    <source>
        <dbReference type="ARBA" id="ARBA00023163"/>
    </source>
</evidence>
<evidence type="ECO:0000259" key="6">
    <source>
        <dbReference type="Pfam" id="PF13873"/>
    </source>
</evidence>
<sequence length="137" mass="15488">MDGSKRAKNFTTFERNLLVDLVLERKDILESKKTDGTTIAERKRSWEDLCNVFNTSSQTGIRTAKQLKELNFVMKKNARKHNNEDRVGIIGFLQTGGGIHDPKSDTIDAKIVSSLKANLIQMRTNTTPVLLCSVMYQ</sequence>
<evidence type="ECO:0000256" key="5">
    <source>
        <dbReference type="ARBA" id="ARBA00025466"/>
    </source>
</evidence>
<keyword evidence="8" id="KW-1185">Reference proteome</keyword>
<evidence type="ECO:0000256" key="1">
    <source>
        <dbReference type="ARBA" id="ARBA00011764"/>
    </source>
</evidence>
<dbReference type="Pfam" id="PF13873">
    <property type="entry name" value="Myb_DNA-bind_5"/>
    <property type="match status" value="1"/>
</dbReference>
<gene>
    <name evidence="7" type="ORF">ANN_22924</name>
</gene>
<dbReference type="PANTHER" id="PTHR21411:SF0">
    <property type="entry name" value="REGULATORY PROTEIN ZESTE"/>
    <property type="match status" value="1"/>
</dbReference>
<evidence type="ECO:0000256" key="3">
    <source>
        <dbReference type="ARBA" id="ARBA00023015"/>
    </source>
</evidence>
<evidence type="ECO:0000256" key="2">
    <source>
        <dbReference type="ARBA" id="ARBA00016807"/>
    </source>
</evidence>
<evidence type="ECO:0000313" key="8">
    <source>
        <dbReference type="Proteomes" id="UP001148838"/>
    </source>
</evidence>
<protein>
    <recommendedName>
        <fullName evidence="2">Regulatory protein zeste</fullName>
    </recommendedName>
</protein>
<accession>A0ABQ8SJN8</accession>
<name>A0ABQ8SJN8_PERAM</name>
<comment type="function">
    <text evidence="5">Involved in transvection phenomena (= synapsis-dependent gene expression), where the synaptic pairing of chromosomes carrying genes with which zeste interacts influences the expression of these genes. Zeste binds to DNA and stimulates transcription from a nearby promoter.</text>
</comment>
<organism evidence="7 8">
    <name type="scientific">Periplaneta americana</name>
    <name type="common">American cockroach</name>
    <name type="synonym">Blatta americana</name>
    <dbReference type="NCBI Taxonomy" id="6978"/>
    <lineage>
        <taxon>Eukaryota</taxon>
        <taxon>Metazoa</taxon>
        <taxon>Ecdysozoa</taxon>
        <taxon>Arthropoda</taxon>
        <taxon>Hexapoda</taxon>
        <taxon>Insecta</taxon>
        <taxon>Pterygota</taxon>
        <taxon>Neoptera</taxon>
        <taxon>Polyneoptera</taxon>
        <taxon>Dictyoptera</taxon>
        <taxon>Blattodea</taxon>
        <taxon>Blattoidea</taxon>
        <taxon>Blattidae</taxon>
        <taxon>Blattinae</taxon>
        <taxon>Periplaneta</taxon>
    </lineage>
</organism>
<comment type="subunit">
    <text evidence="1">Self-associates forming complexes of several hundred monomers.</text>
</comment>
<dbReference type="EMBL" id="JAJSOF020000025">
    <property type="protein sequence ID" value="KAJ4434365.1"/>
    <property type="molecule type" value="Genomic_DNA"/>
</dbReference>
<dbReference type="PANTHER" id="PTHR21411">
    <property type="entry name" value="APONTIC"/>
    <property type="match status" value="1"/>
</dbReference>
<keyword evidence="3" id="KW-0805">Transcription regulation</keyword>
<evidence type="ECO:0000313" key="7">
    <source>
        <dbReference type="EMBL" id="KAJ4434365.1"/>
    </source>
</evidence>